<evidence type="ECO:0000313" key="2">
    <source>
        <dbReference type="EMBL" id="NBI34352.1"/>
    </source>
</evidence>
<dbReference type="SMART" id="SM00849">
    <property type="entry name" value="Lactamase_B"/>
    <property type="match status" value="1"/>
</dbReference>
<dbReference type="InterPro" id="IPR001279">
    <property type="entry name" value="Metallo-B-lactamas"/>
</dbReference>
<accession>A0A7C9NUK8</accession>
<keyword evidence="2" id="KW-0378">Hydrolase</keyword>
<organism evidence="2">
    <name type="scientific">Muribaculaceae bacterium Z82</name>
    <dbReference type="NCBI Taxonomy" id="2304548"/>
    <lineage>
        <taxon>Bacteria</taxon>
        <taxon>Pseudomonadati</taxon>
        <taxon>Bacteroidota</taxon>
        <taxon>Bacteroidia</taxon>
        <taxon>Bacteroidales</taxon>
        <taxon>Muribaculaceae</taxon>
    </lineage>
</organism>
<dbReference type="PANTHER" id="PTHR23131:SF4">
    <property type="entry name" value="METALLO-BETA-LACTAMASE SUPERFAMILY POTEIN"/>
    <property type="match status" value="1"/>
</dbReference>
<dbReference type="EMBL" id="QWKH01000024">
    <property type="protein sequence ID" value="NBI34352.1"/>
    <property type="molecule type" value="Genomic_DNA"/>
</dbReference>
<reference evidence="2" key="1">
    <citation type="submission" date="2018-08" db="EMBL/GenBank/DDBJ databases">
        <title>Murine metabolic-syndrome-specific gut microbial biobank.</title>
        <authorList>
            <person name="Liu C."/>
        </authorList>
    </citation>
    <scope>NUCLEOTIDE SEQUENCE [LARGE SCALE GENOMIC DNA]</scope>
    <source>
        <strain evidence="2">Z82</strain>
    </source>
</reference>
<dbReference type="InterPro" id="IPR036388">
    <property type="entry name" value="WH-like_DNA-bd_sf"/>
</dbReference>
<dbReference type="Gene3D" id="3.60.15.10">
    <property type="entry name" value="Ribonuclease Z/Hydroxyacylglutathione hydrolase-like"/>
    <property type="match status" value="1"/>
</dbReference>
<gene>
    <name evidence="2" type="ORF">D1639_04765</name>
</gene>
<protein>
    <submittedName>
        <fullName evidence="2">MBL fold metallo-hydrolase</fullName>
    </submittedName>
</protein>
<dbReference type="SUPFAM" id="SSF56281">
    <property type="entry name" value="Metallo-hydrolase/oxidoreductase"/>
    <property type="match status" value="1"/>
</dbReference>
<dbReference type="Gene3D" id="1.10.10.10">
    <property type="entry name" value="Winged helix-like DNA-binding domain superfamily/Winged helix DNA-binding domain"/>
    <property type="match status" value="1"/>
</dbReference>
<name>A0A7C9NUK8_9BACT</name>
<feature type="domain" description="Metallo-beta-lactamase" evidence="1">
    <location>
        <begin position="59"/>
        <end position="272"/>
    </location>
</feature>
<dbReference type="AlphaFoldDB" id="A0A7C9NUK8"/>
<dbReference type="InterPro" id="IPR050662">
    <property type="entry name" value="Sec-metab_biosynth-thioest"/>
</dbReference>
<proteinExistence type="predicted"/>
<comment type="caution">
    <text evidence="2">The sequence shown here is derived from an EMBL/GenBank/DDBJ whole genome shotgun (WGS) entry which is preliminary data.</text>
</comment>
<sequence>MTDSRNLEAAGNAELAPCCPARVHTLSCALSSSPLGAPVAIDESLYLVRIPLPHNPLKYVNSYFVLEPHRTTVIDVGFNLPECEAALTGALASLGRSWDEVQVVLTHSHPDHTGNLDRIWKPGMQVAGNIHSFIEVCNRQALDAVVFGPAVVRASTAEQRGDLEMRNGALHLPVSAELLPLRRDIPFRFLAEGDTLELGGRRLEVVETPGHDPWHICLYDRSHRLMIVGDHVLEHITPSVTSWNLSNDALSDFLGSLEKMKRYEVDLVLPAHGDPYCGLSERSDALIAHHRKRLGQIYSLVEEGNRDIVSISEAFPWRYPNWSRWPLDQKFSSMGETMAHLIHLVRNGELSVEVRQDEYLFSAAH</sequence>
<evidence type="ECO:0000259" key="1">
    <source>
        <dbReference type="SMART" id="SM00849"/>
    </source>
</evidence>
<dbReference type="GO" id="GO:0016787">
    <property type="term" value="F:hydrolase activity"/>
    <property type="evidence" value="ECO:0007669"/>
    <property type="project" value="UniProtKB-KW"/>
</dbReference>
<dbReference type="InterPro" id="IPR036866">
    <property type="entry name" value="RibonucZ/Hydroxyglut_hydro"/>
</dbReference>
<dbReference type="PANTHER" id="PTHR23131">
    <property type="entry name" value="ENDORIBONUCLEASE LACTB2"/>
    <property type="match status" value="1"/>
</dbReference>
<dbReference type="Pfam" id="PF00753">
    <property type="entry name" value="Lactamase_B"/>
    <property type="match status" value="1"/>
</dbReference>